<dbReference type="EMBL" id="JABTTQ020002271">
    <property type="protein sequence ID" value="KAK6125092.1"/>
    <property type="molecule type" value="Genomic_DNA"/>
</dbReference>
<evidence type="ECO:0000313" key="8">
    <source>
        <dbReference type="Proteomes" id="UP001318860"/>
    </source>
</evidence>
<evidence type="ECO:0000256" key="1">
    <source>
        <dbReference type="ARBA" id="ARBA00008259"/>
    </source>
</evidence>
<dbReference type="InterPro" id="IPR036322">
    <property type="entry name" value="WD40_repeat_dom_sf"/>
</dbReference>
<sequence>MDGGGDGGEVASAAAGPPTPLDWKFSQVFGERTAGEEVQEERINWGFQCDLHVSVLINILRDNSVEWSELSSIVHLAVMHDLAYSLRGGRCRGAGQESECGMIILVDIISAIEFDKTGDHLATGDRGGRVVLFERTDTKEHGGNRRDLERMDYPASRHPEFRYKTEFQSHEPEFDYLKSLEIEEKINKIRWCQAANGALFLLSTNDKTIKFWKVQEKKVKKISDMNADPSKAAGNGIVASSSVSSSPKQCLANGGNPDRSYNCLSNDLSFPPGAFLAAIASGHEHDGETFISADDLRINLWNLEISNQSFNIVDVKPANMEDLTEVITSAEFHPTHCNMLAYSSSKGSIRLIDLRQSALCDSHSKIFEEPEAPGSRSFFTEIIASISDIKFAKDGRRILSRDYMTLKLWDINMDSGPVATFQVHEYLRPKVKLHYVTCTKNDSIFDKFECCLSGDGLRVATGSYSNLFRVFGCAPGSTEATTLEASKNPMRRQVQTPTRPSRSLGSSITRVVRRGSESPGVDANGNSFDFTRSCSTWLGIPLKTRSLVLLQIACTCIMHKTRQF</sequence>
<dbReference type="Gene3D" id="2.130.10.10">
    <property type="entry name" value="YVTN repeat-like/Quinoprotein amine dehydrogenase"/>
    <property type="match status" value="1"/>
</dbReference>
<evidence type="ECO:0000256" key="5">
    <source>
        <dbReference type="RuleBase" id="RU331113"/>
    </source>
</evidence>
<dbReference type="InterPro" id="IPR000009">
    <property type="entry name" value="PP2A_PR55"/>
</dbReference>
<feature type="compositionally biased region" description="Polar residues" evidence="6">
    <location>
        <begin position="493"/>
        <end position="509"/>
    </location>
</feature>
<dbReference type="PRINTS" id="PR00600">
    <property type="entry name" value="PP2APR55"/>
</dbReference>
<keyword evidence="8" id="KW-1185">Reference proteome</keyword>
<dbReference type="PROSITE" id="PS01024">
    <property type="entry name" value="PR55_1"/>
    <property type="match status" value="1"/>
</dbReference>
<reference evidence="7 8" key="1">
    <citation type="journal article" date="2021" name="Comput. Struct. Biotechnol. J.">
        <title>De novo genome assembly of the potent medicinal plant Rehmannia glutinosa using nanopore technology.</title>
        <authorList>
            <person name="Ma L."/>
            <person name="Dong C."/>
            <person name="Song C."/>
            <person name="Wang X."/>
            <person name="Zheng X."/>
            <person name="Niu Y."/>
            <person name="Chen S."/>
            <person name="Feng W."/>
        </authorList>
    </citation>
    <scope>NUCLEOTIDE SEQUENCE [LARGE SCALE GENOMIC DNA]</scope>
    <source>
        <strain evidence="7">DH-2019</strain>
    </source>
</reference>
<dbReference type="PANTHER" id="PTHR11871">
    <property type="entry name" value="PROTEIN PHOSPHATASE PP2A REGULATORY SUBUNIT B"/>
    <property type="match status" value="1"/>
</dbReference>
<name>A0ABR0US46_REHGL</name>
<dbReference type="Proteomes" id="UP001318860">
    <property type="component" value="Unassembled WGS sequence"/>
</dbReference>
<dbReference type="InterPro" id="IPR015943">
    <property type="entry name" value="WD40/YVTN_repeat-like_dom_sf"/>
</dbReference>
<proteinExistence type="inferred from homology"/>
<dbReference type="SUPFAM" id="SSF50978">
    <property type="entry name" value="WD40 repeat-like"/>
    <property type="match status" value="1"/>
</dbReference>
<evidence type="ECO:0000256" key="2">
    <source>
        <dbReference type="ARBA" id="ARBA00022574"/>
    </source>
</evidence>
<evidence type="ECO:0000256" key="3">
    <source>
        <dbReference type="ARBA" id="ARBA00022737"/>
    </source>
</evidence>
<comment type="function">
    <text evidence="4">The B regulatory subunit may modulate substrate selectivity and catalytic activity, and may also direct the localization of the catalytic enzyme to a particular subcellular compartment.</text>
</comment>
<organism evidence="7 8">
    <name type="scientific">Rehmannia glutinosa</name>
    <name type="common">Chinese foxglove</name>
    <dbReference type="NCBI Taxonomy" id="99300"/>
    <lineage>
        <taxon>Eukaryota</taxon>
        <taxon>Viridiplantae</taxon>
        <taxon>Streptophyta</taxon>
        <taxon>Embryophyta</taxon>
        <taxon>Tracheophyta</taxon>
        <taxon>Spermatophyta</taxon>
        <taxon>Magnoliopsida</taxon>
        <taxon>eudicotyledons</taxon>
        <taxon>Gunneridae</taxon>
        <taxon>Pentapetalae</taxon>
        <taxon>asterids</taxon>
        <taxon>lamiids</taxon>
        <taxon>Lamiales</taxon>
        <taxon>Orobanchaceae</taxon>
        <taxon>Rehmannieae</taxon>
        <taxon>Rehmannia</taxon>
    </lineage>
</organism>
<gene>
    <name evidence="7" type="ORF">DH2020_041156</name>
</gene>
<keyword evidence="2 5" id="KW-0853">WD repeat</keyword>
<evidence type="ECO:0000313" key="7">
    <source>
        <dbReference type="EMBL" id="KAK6125092.1"/>
    </source>
</evidence>
<dbReference type="InterPro" id="IPR018067">
    <property type="entry name" value="PP2A_PR55_CS"/>
</dbReference>
<dbReference type="SMART" id="SM00320">
    <property type="entry name" value="WD40"/>
    <property type="match status" value="4"/>
</dbReference>
<dbReference type="InterPro" id="IPR001680">
    <property type="entry name" value="WD40_rpt"/>
</dbReference>
<protein>
    <recommendedName>
        <fullName evidence="5">Serine/threonine-protein phosphatase 2A 55 kDa regulatory subunit B</fullName>
    </recommendedName>
</protein>
<keyword evidence="3 5" id="KW-0677">Repeat</keyword>
<evidence type="ECO:0000256" key="6">
    <source>
        <dbReference type="SAM" id="MobiDB-lite"/>
    </source>
</evidence>
<feature type="region of interest" description="Disordered" evidence="6">
    <location>
        <begin position="487"/>
        <end position="520"/>
    </location>
</feature>
<comment type="caution">
    <text evidence="7">The sequence shown here is derived from an EMBL/GenBank/DDBJ whole genome shotgun (WGS) entry which is preliminary data.</text>
</comment>
<evidence type="ECO:0000256" key="4">
    <source>
        <dbReference type="ARBA" id="ARBA00034298"/>
    </source>
</evidence>
<comment type="similarity">
    <text evidence="1 5">Belongs to the phosphatase 2A regulatory subunit B family.</text>
</comment>
<accession>A0ABR0US46</accession>